<evidence type="ECO:0000313" key="1">
    <source>
        <dbReference type="EMBL" id="MTE26979.1"/>
    </source>
</evidence>
<gene>
    <name evidence="1" type="ORF">F1003_08585</name>
</gene>
<name>A0A7K1GGL3_9FLAO</name>
<protein>
    <submittedName>
        <fullName evidence="1">Uncharacterized protein</fullName>
    </submittedName>
</protein>
<proteinExistence type="predicted"/>
<keyword evidence="2" id="KW-1185">Reference proteome</keyword>
<dbReference type="EMBL" id="WJYA01000005">
    <property type="protein sequence ID" value="MTE26979.1"/>
    <property type="molecule type" value="Genomic_DNA"/>
</dbReference>
<reference evidence="1 2" key="1">
    <citation type="submission" date="2019-11" db="EMBL/GenBank/DDBJ databases">
        <title>Winogradskyella ouciana sp. nov., isolated from the hadal seawater of the Mariana Trench.</title>
        <authorList>
            <person name="Liu R."/>
        </authorList>
    </citation>
    <scope>NUCLEOTIDE SEQUENCE [LARGE SCALE GENOMIC DNA]</scope>
    <source>
        <strain evidence="1 2">ZXX205</strain>
    </source>
</reference>
<organism evidence="1 2">
    <name type="scientific">Winogradskyella ouciana</name>
    <dbReference type="NCBI Taxonomy" id="2608631"/>
    <lineage>
        <taxon>Bacteria</taxon>
        <taxon>Pseudomonadati</taxon>
        <taxon>Bacteroidota</taxon>
        <taxon>Flavobacteriia</taxon>
        <taxon>Flavobacteriales</taxon>
        <taxon>Flavobacteriaceae</taxon>
        <taxon>Winogradskyella</taxon>
    </lineage>
</organism>
<dbReference type="Proteomes" id="UP000447545">
    <property type="component" value="Unassembled WGS sequence"/>
</dbReference>
<accession>A0A7K1GGL3</accession>
<sequence>MFEKLRYRTSIFFTIIFMALISAPTVILSIDDSTDVSIFYSITEEEESEKLKIVVEDISPDNEGLFLNENQSKIDGYTYKKYAKPHLNLISPPPEFIL</sequence>
<comment type="caution">
    <text evidence="1">The sequence shown here is derived from an EMBL/GenBank/DDBJ whole genome shotgun (WGS) entry which is preliminary data.</text>
</comment>
<dbReference type="AlphaFoldDB" id="A0A7K1GGL3"/>
<evidence type="ECO:0000313" key="2">
    <source>
        <dbReference type="Proteomes" id="UP000447545"/>
    </source>
</evidence>